<dbReference type="EMBL" id="UINC01034472">
    <property type="protein sequence ID" value="SVB25360.1"/>
    <property type="molecule type" value="Genomic_DNA"/>
</dbReference>
<accession>A0A382CH51</accession>
<gene>
    <name evidence="1" type="ORF">METZ01_LOCUS178214</name>
</gene>
<dbReference type="AlphaFoldDB" id="A0A382CH51"/>
<protein>
    <submittedName>
        <fullName evidence="1">Uncharacterized protein</fullName>
    </submittedName>
</protein>
<name>A0A382CH51_9ZZZZ</name>
<feature type="non-terminal residue" evidence="1">
    <location>
        <position position="31"/>
    </location>
</feature>
<proteinExistence type="predicted"/>
<sequence>MTKPPKLKGWSGDQLRAIGFNCHQVAIPSNN</sequence>
<reference evidence="1" key="1">
    <citation type="submission" date="2018-05" db="EMBL/GenBank/DDBJ databases">
        <authorList>
            <person name="Lanie J.A."/>
            <person name="Ng W.-L."/>
            <person name="Kazmierczak K.M."/>
            <person name="Andrzejewski T.M."/>
            <person name="Davidsen T.M."/>
            <person name="Wayne K.J."/>
            <person name="Tettelin H."/>
            <person name="Glass J.I."/>
            <person name="Rusch D."/>
            <person name="Podicherti R."/>
            <person name="Tsui H.-C.T."/>
            <person name="Winkler M.E."/>
        </authorList>
    </citation>
    <scope>NUCLEOTIDE SEQUENCE</scope>
</reference>
<evidence type="ECO:0000313" key="1">
    <source>
        <dbReference type="EMBL" id="SVB25360.1"/>
    </source>
</evidence>
<organism evidence="1">
    <name type="scientific">marine metagenome</name>
    <dbReference type="NCBI Taxonomy" id="408172"/>
    <lineage>
        <taxon>unclassified sequences</taxon>
        <taxon>metagenomes</taxon>
        <taxon>ecological metagenomes</taxon>
    </lineage>
</organism>